<dbReference type="InterPro" id="IPR029016">
    <property type="entry name" value="GAF-like_dom_sf"/>
</dbReference>
<dbReference type="AlphaFoldDB" id="A0A2N9YBW5"/>
<dbReference type="SUPFAM" id="SSF55073">
    <property type="entry name" value="Nucleotide cyclase"/>
    <property type="match status" value="1"/>
</dbReference>
<dbReference type="GO" id="GO:1902201">
    <property type="term" value="P:negative regulation of bacterial-type flagellum-dependent cell motility"/>
    <property type="evidence" value="ECO:0007669"/>
    <property type="project" value="TreeGrafter"/>
</dbReference>
<dbReference type="EMBL" id="CP018889">
    <property type="protein sequence ID" value="AUI67968.1"/>
    <property type="molecule type" value="Genomic_DNA"/>
</dbReference>
<dbReference type="InterPro" id="IPR029787">
    <property type="entry name" value="Nucleotide_cyclase"/>
</dbReference>
<reference evidence="6" key="1">
    <citation type="submission" date="2016-12" db="EMBL/GenBank/DDBJ databases">
        <title>Complete Genome Sequence of Beggiatoa leptomitiformis D-401.</title>
        <authorList>
            <person name="Fomenkov A."/>
            <person name="Vincze T."/>
            <person name="Grabovich M."/>
            <person name="Anton B.P."/>
            <person name="Dubinina G."/>
            <person name="Orlova M."/>
            <person name="Belousova E."/>
            <person name="Roberts R.J."/>
        </authorList>
    </citation>
    <scope>NUCLEOTIDE SEQUENCE [LARGE SCALE GENOMIC DNA]</scope>
    <source>
        <strain evidence="6">D-401</strain>
    </source>
</reference>
<dbReference type="InterPro" id="IPR000160">
    <property type="entry name" value="GGDEF_dom"/>
</dbReference>
<dbReference type="PANTHER" id="PTHR45138">
    <property type="entry name" value="REGULATORY COMPONENTS OF SENSORY TRANSDUCTION SYSTEM"/>
    <property type="match status" value="1"/>
</dbReference>
<dbReference type="PANTHER" id="PTHR45138:SF9">
    <property type="entry name" value="DIGUANYLATE CYCLASE DGCM-RELATED"/>
    <property type="match status" value="1"/>
</dbReference>
<dbReference type="CDD" id="cd01949">
    <property type="entry name" value="GGDEF"/>
    <property type="match status" value="1"/>
</dbReference>
<feature type="domain" description="GGDEF" evidence="4">
    <location>
        <begin position="177"/>
        <end position="313"/>
    </location>
</feature>
<dbReference type="InterPro" id="IPR003018">
    <property type="entry name" value="GAF"/>
</dbReference>
<dbReference type="Gene3D" id="3.30.450.40">
    <property type="match status" value="1"/>
</dbReference>
<comment type="cofactor">
    <cofactor evidence="1">
        <name>Mg(2+)</name>
        <dbReference type="ChEBI" id="CHEBI:18420"/>
    </cofactor>
</comment>
<evidence type="ECO:0000313" key="5">
    <source>
        <dbReference type="EMBL" id="AUI67968.1"/>
    </source>
</evidence>
<dbReference type="RefSeq" id="WP_062148190.1">
    <property type="nucleotide sequence ID" value="NZ_CP012373.2"/>
</dbReference>
<dbReference type="PROSITE" id="PS50887">
    <property type="entry name" value="GGDEF"/>
    <property type="match status" value="1"/>
</dbReference>
<protein>
    <recommendedName>
        <fullName evidence="2">diguanylate cyclase</fullName>
        <ecNumber evidence="2">2.7.7.65</ecNumber>
    </recommendedName>
</protein>
<dbReference type="GO" id="GO:0005886">
    <property type="term" value="C:plasma membrane"/>
    <property type="evidence" value="ECO:0007669"/>
    <property type="project" value="TreeGrafter"/>
</dbReference>
<dbReference type="EC" id="2.7.7.65" evidence="2"/>
<dbReference type="Gene3D" id="3.30.70.270">
    <property type="match status" value="1"/>
</dbReference>
<comment type="catalytic activity">
    <reaction evidence="3">
        <text>2 GTP = 3',3'-c-di-GMP + 2 diphosphate</text>
        <dbReference type="Rhea" id="RHEA:24898"/>
        <dbReference type="ChEBI" id="CHEBI:33019"/>
        <dbReference type="ChEBI" id="CHEBI:37565"/>
        <dbReference type="ChEBI" id="CHEBI:58805"/>
        <dbReference type="EC" id="2.7.7.65"/>
    </reaction>
</comment>
<dbReference type="Pfam" id="PF00990">
    <property type="entry name" value="GGDEF"/>
    <property type="match status" value="1"/>
</dbReference>
<evidence type="ECO:0000259" key="4">
    <source>
        <dbReference type="PROSITE" id="PS50887"/>
    </source>
</evidence>
<dbReference type="NCBIfam" id="TIGR00254">
    <property type="entry name" value="GGDEF"/>
    <property type="match status" value="1"/>
</dbReference>
<dbReference type="SUPFAM" id="SSF55781">
    <property type="entry name" value="GAF domain-like"/>
    <property type="match status" value="1"/>
</dbReference>
<evidence type="ECO:0000256" key="3">
    <source>
        <dbReference type="ARBA" id="ARBA00034247"/>
    </source>
</evidence>
<dbReference type="InterPro" id="IPR043128">
    <property type="entry name" value="Rev_trsase/Diguanyl_cyclase"/>
</dbReference>
<dbReference type="GO" id="GO:0043709">
    <property type="term" value="P:cell adhesion involved in single-species biofilm formation"/>
    <property type="evidence" value="ECO:0007669"/>
    <property type="project" value="TreeGrafter"/>
</dbReference>
<dbReference type="SMART" id="SM00267">
    <property type="entry name" value="GGDEF"/>
    <property type="match status" value="1"/>
</dbReference>
<gene>
    <name evidence="5" type="ORF">BLE401_04130</name>
</gene>
<evidence type="ECO:0000256" key="2">
    <source>
        <dbReference type="ARBA" id="ARBA00012528"/>
    </source>
</evidence>
<keyword evidence="6" id="KW-1185">Reference proteome</keyword>
<sequence>MELLIKHVLDTLAGLGQSERVALFTLQADNMGVLAGGFNRGEFLPTGKVVDFKGTPLIEILQQRTSSTFHGMLLDDNLPFPCYTDQQAGFECLCLPLLSEENNTVIGVAVLAQDTGITQPDYRLQTLGMLRTLIAAAMEKARLFQLATIDSLTELYTRRYFDIRLHEEIVRLQRHGSDISLILFDIDHFKRINDTYGHIHGDYVLREVANLLNHSIRRDIDIASRYGGEEFIILLPHTNIDGAYVLAERIRQHCQQYPFKTPVEQACMVTLSGGIASMNQSHLLTSEELIHRADLMLYAAKNSGRNQVIQYKLTP</sequence>
<organism evidence="5 6">
    <name type="scientific">Beggiatoa leptomitoformis</name>
    <dbReference type="NCBI Taxonomy" id="288004"/>
    <lineage>
        <taxon>Bacteria</taxon>
        <taxon>Pseudomonadati</taxon>
        <taxon>Pseudomonadota</taxon>
        <taxon>Gammaproteobacteria</taxon>
        <taxon>Thiotrichales</taxon>
        <taxon>Thiotrichaceae</taxon>
        <taxon>Beggiatoa</taxon>
    </lineage>
</organism>
<dbReference type="InterPro" id="IPR050469">
    <property type="entry name" value="Diguanylate_Cyclase"/>
</dbReference>
<evidence type="ECO:0000313" key="6">
    <source>
        <dbReference type="Proteomes" id="UP000234271"/>
    </source>
</evidence>
<dbReference type="GO" id="GO:0052621">
    <property type="term" value="F:diguanylate cyclase activity"/>
    <property type="evidence" value="ECO:0007669"/>
    <property type="project" value="UniProtKB-EC"/>
</dbReference>
<dbReference type="FunFam" id="3.30.70.270:FF:000001">
    <property type="entry name" value="Diguanylate cyclase domain protein"/>
    <property type="match status" value="1"/>
</dbReference>
<evidence type="ECO:0000256" key="1">
    <source>
        <dbReference type="ARBA" id="ARBA00001946"/>
    </source>
</evidence>
<proteinExistence type="predicted"/>
<dbReference type="Proteomes" id="UP000234271">
    <property type="component" value="Chromosome"/>
</dbReference>
<dbReference type="OrthoDB" id="9773156at2"/>
<name>A0A2N9YBW5_9GAMM</name>
<accession>A0A2N9YBW5</accession>
<dbReference type="Pfam" id="PF01590">
    <property type="entry name" value="GAF"/>
    <property type="match status" value="1"/>
</dbReference>